<dbReference type="GO" id="GO:0000155">
    <property type="term" value="F:phosphorelay sensor kinase activity"/>
    <property type="evidence" value="ECO:0007669"/>
    <property type="project" value="InterPro"/>
</dbReference>
<name>A0A7J7FUV1_CAMSI</name>
<dbReference type="InterPro" id="IPR003661">
    <property type="entry name" value="HisK_dim/P_dom"/>
</dbReference>
<reference evidence="9 10" key="2">
    <citation type="submission" date="2020-07" db="EMBL/GenBank/DDBJ databases">
        <title>Genome assembly of wild tea tree DASZ reveals pedigree and selection history of tea varieties.</title>
        <authorList>
            <person name="Zhang W."/>
        </authorList>
    </citation>
    <scope>NUCLEOTIDE SEQUENCE [LARGE SCALE GENOMIC DNA]</scope>
    <source>
        <strain evidence="10">cv. G240</strain>
        <tissue evidence="9">Leaf</tissue>
    </source>
</reference>
<feature type="region of interest" description="Disordered" evidence="5">
    <location>
        <begin position="692"/>
        <end position="727"/>
    </location>
</feature>
<feature type="domain" description="Histidine kinase" evidence="7">
    <location>
        <begin position="419"/>
        <end position="685"/>
    </location>
</feature>
<evidence type="ECO:0000256" key="2">
    <source>
        <dbReference type="ARBA" id="ARBA00012438"/>
    </source>
</evidence>
<dbReference type="Gene3D" id="3.40.50.2300">
    <property type="match status" value="1"/>
</dbReference>
<dbReference type="PANTHER" id="PTHR43719">
    <property type="entry name" value="TWO-COMPONENT HISTIDINE KINASE"/>
    <property type="match status" value="1"/>
</dbReference>
<dbReference type="InterPro" id="IPR011006">
    <property type="entry name" value="CheY-like_superfamily"/>
</dbReference>
<comment type="catalytic activity">
    <reaction evidence="1">
        <text>ATP + protein L-histidine = ADP + protein N-phospho-L-histidine.</text>
        <dbReference type="EC" id="2.7.13.3"/>
    </reaction>
</comment>
<dbReference type="Pfam" id="PF02518">
    <property type="entry name" value="HATPase_c"/>
    <property type="match status" value="1"/>
</dbReference>
<dbReference type="InterPro" id="IPR004358">
    <property type="entry name" value="Sig_transdc_His_kin-like_C"/>
</dbReference>
<dbReference type="SMART" id="SM00387">
    <property type="entry name" value="HATPase_c"/>
    <property type="match status" value="1"/>
</dbReference>
<reference evidence="10" key="1">
    <citation type="journal article" date="2020" name="Nat. Commun.">
        <title>Genome assembly of wild tea tree DASZ reveals pedigree and selection history of tea varieties.</title>
        <authorList>
            <person name="Zhang W."/>
            <person name="Zhang Y."/>
            <person name="Qiu H."/>
            <person name="Guo Y."/>
            <person name="Wan H."/>
            <person name="Zhang X."/>
            <person name="Scossa F."/>
            <person name="Alseekh S."/>
            <person name="Zhang Q."/>
            <person name="Wang P."/>
            <person name="Xu L."/>
            <person name="Schmidt M.H."/>
            <person name="Jia X."/>
            <person name="Li D."/>
            <person name="Zhu A."/>
            <person name="Guo F."/>
            <person name="Chen W."/>
            <person name="Ni D."/>
            <person name="Usadel B."/>
            <person name="Fernie A.R."/>
            <person name="Wen W."/>
        </authorList>
    </citation>
    <scope>NUCLEOTIDE SEQUENCE [LARGE SCALE GENOMIC DNA]</scope>
    <source>
        <strain evidence="10">cv. G240</strain>
    </source>
</reference>
<protein>
    <recommendedName>
        <fullName evidence="2">histidine kinase</fullName>
        <ecNumber evidence="2">2.7.13.3</ecNumber>
    </recommendedName>
</protein>
<feature type="compositionally biased region" description="Polar residues" evidence="5">
    <location>
        <begin position="709"/>
        <end position="725"/>
    </location>
</feature>
<evidence type="ECO:0000256" key="4">
    <source>
        <dbReference type="PROSITE-ProRule" id="PRU00169"/>
    </source>
</evidence>
<dbReference type="InterPro" id="IPR036890">
    <property type="entry name" value="HATPase_C_sf"/>
</dbReference>
<dbReference type="PROSITE" id="PS50109">
    <property type="entry name" value="HIS_KIN"/>
    <property type="match status" value="1"/>
</dbReference>
<dbReference type="Gene3D" id="3.30.565.10">
    <property type="entry name" value="Histidine kinase-like ATPase, C-terminal domain"/>
    <property type="match status" value="1"/>
</dbReference>
<dbReference type="SUPFAM" id="SSF52172">
    <property type="entry name" value="CheY-like"/>
    <property type="match status" value="1"/>
</dbReference>
<dbReference type="PANTHER" id="PTHR43719:SF75">
    <property type="entry name" value="HISTIDINE KINASE CKI1"/>
    <property type="match status" value="1"/>
</dbReference>
<dbReference type="CDD" id="cd00082">
    <property type="entry name" value="HisKA"/>
    <property type="match status" value="1"/>
</dbReference>
<feature type="modified residue" description="4-aspartylphosphate" evidence="4">
    <location>
        <position position="1056"/>
    </location>
</feature>
<evidence type="ECO:0000256" key="5">
    <source>
        <dbReference type="SAM" id="MobiDB-lite"/>
    </source>
</evidence>
<feature type="domain" description="Response regulatory" evidence="8">
    <location>
        <begin position="994"/>
        <end position="1126"/>
    </location>
</feature>
<dbReference type="AlphaFoldDB" id="A0A7J7FUV1"/>
<evidence type="ECO:0000259" key="7">
    <source>
        <dbReference type="PROSITE" id="PS50109"/>
    </source>
</evidence>
<dbReference type="CDD" id="cd17546">
    <property type="entry name" value="REC_hyHK_CKI1_RcsC-like"/>
    <property type="match status" value="1"/>
</dbReference>
<dbReference type="SMART" id="SM00388">
    <property type="entry name" value="HisKA"/>
    <property type="match status" value="1"/>
</dbReference>
<dbReference type="EMBL" id="JACBKZ010000015">
    <property type="protein sequence ID" value="KAF5931438.1"/>
    <property type="molecule type" value="Genomic_DNA"/>
</dbReference>
<dbReference type="Pfam" id="PF00072">
    <property type="entry name" value="Response_reg"/>
    <property type="match status" value="1"/>
</dbReference>
<keyword evidence="6" id="KW-0472">Membrane</keyword>
<keyword evidence="6" id="KW-0812">Transmembrane</keyword>
<feature type="transmembrane region" description="Helical" evidence="6">
    <location>
        <begin position="359"/>
        <end position="383"/>
    </location>
</feature>
<dbReference type="PROSITE" id="PS50110">
    <property type="entry name" value="RESPONSE_REGULATORY"/>
    <property type="match status" value="1"/>
</dbReference>
<sequence>MKLGSLIAVRPVCFFILLKRTTVFNCIMQAFLVLLLPNLVIPYWIIKVKRVEQELRSNSRNVIHEVLSEIEKTAYLLSPVNSSATNLARILSSSLDGVNLSFSTIETHVAPVLFQALSTIPHSSHISYIGADGLLFSYYTNGYQTFAVYANSSLFVNVSAPIAKQYTQPVNCSTGMLYGEAVPVRSHPSFTVNGSWLQKAVVSTNRHVSLGTGWENDQDLLFFNTAVMDDRRGALSLGFPVKSLTGFFSGIDFHGGNLYFATKDGTVLANQGIPKTRVVLVGDSVSFESLNPNGTQIGLVGNVSCKTDDDHGTLRASLNIWETKYKVYCSPFDMVGVKSVYVLALPQEGLESLDKHITFALIILIVVVGAMVVSIVVFVFLLLRGARREMYLCATLIKQMEATQQAERKSLNKILAFASASHDVRALLAGITGLIDMCHDDVTPESELEKNLMQMEDCTKDLLGILNSILDTSKIEAGKMQLEEKEIDLAQLLEDVVDLYHPLGMKKGVDLVLDPCDSSVSKFSKVKCDQTKLKQILCNLLSNAVKFTSEGHVVVRAWAKKAHFDTTMFSSSSNKSLHCLSCLFFKDDESYNGLESMNTIQENSNSVEFVFEVDDTGPGIPKEKHNSVFENYVQVKGTALAPEGTGLGLGIVQSLVRLMGGEISIADKEIGEKGTCFRFNIFLTMYETTDSSANAREDDVESQGGYISCDSSQHSRPLSTRTTSPKPEGSHVVLFIESETRQRISQKVMESLGIKVSAVRDCEQLSHTLKKLKQKLNLSHYSSSGRSDLISADPCHVIPVPRAKEVPLSALDGTDNIPHFQKRTNLKGVLNFILIVIDTRASPFRELSRAVAEFKRDLQHTCCRIVWIDKPGAHSIHSKGLDLDKLPPTDLIISKPFHGSRLNHVIGLLPEFGGTLPDISPRKRRRDALQLEKIPSGLRFSTSEDHMISKSKSGERPSSSKEVLGSGDKLAVKPVGEIKEHGGTSSEKPLSGKKVLVAEDNAVLLKLAATIISKLGADVETCRNGEEAFELVCKGLSNRRKDGGSAFLPYDYILMDCEMPILDGFTATRRIREEEQQYYGVHIPIIALTAHTSGEEADRMMQAGMDFHLPKPLKRELLMEAISQINSNFQMRCKAKESNRYKKTYFPRYQLNVIIDNIKAETCKYIVNTPKHERSKSQ</sequence>
<dbReference type="InterPro" id="IPR003594">
    <property type="entry name" value="HATPase_dom"/>
</dbReference>
<feature type="region of interest" description="Disordered" evidence="5">
    <location>
        <begin position="942"/>
        <end position="966"/>
    </location>
</feature>
<gene>
    <name evidence="9" type="ORF">HYC85_032311</name>
</gene>
<keyword evidence="6" id="KW-1133">Transmembrane helix</keyword>
<feature type="transmembrane region" description="Helical" evidence="6">
    <location>
        <begin position="27"/>
        <end position="46"/>
    </location>
</feature>
<dbReference type="Gene3D" id="1.10.287.130">
    <property type="match status" value="1"/>
</dbReference>
<dbReference type="EC" id="2.7.13.3" evidence="2"/>
<dbReference type="InterPro" id="IPR001789">
    <property type="entry name" value="Sig_transdc_resp-reg_receiver"/>
</dbReference>
<evidence type="ECO:0000256" key="1">
    <source>
        <dbReference type="ARBA" id="ARBA00000085"/>
    </source>
</evidence>
<dbReference type="InterPro" id="IPR036097">
    <property type="entry name" value="HisK_dim/P_sf"/>
</dbReference>
<evidence type="ECO:0000313" key="9">
    <source>
        <dbReference type="EMBL" id="KAF5931438.1"/>
    </source>
</evidence>
<dbReference type="Pfam" id="PF00512">
    <property type="entry name" value="HisKA"/>
    <property type="match status" value="1"/>
</dbReference>
<evidence type="ECO:0000259" key="8">
    <source>
        <dbReference type="PROSITE" id="PS50110"/>
    </source>
</evidence>
<dbReference type="InterPro" id="IPR050956">
    <property type="entry name" value="2C_system_His_kinase"/>
</dbReference>
<evidence type="ECO:0000313" key="10">
    <source>
        <dbReference type="Proteomes" id="UP000593564"/>
    </source>
</evidence>
<dbReference type="PRINTS" id="PR00344">
    <property type="entry name" value="BCTRLSENSOR"/>
</dbReference>
<dbReference type="Proteomes" id="UP000593564">
    <property type="component" value="Unassembled WGS sequence"/>
</dbReference>
<accession>A0A7J7FUV1</accession>
<evidence type="ECO:0000256" key="3">
    <source>
        <dbReference type="ARBA" id="ARBA00022553"/>
    </source>
</evidence>
<comment type="caution">
    <text evidence="9">The sequence shown here is derived from an EMBL/GenBank/DDBJ whole genome shotgun (WGS) entry which is preliminary data.</text>
</comment>
<keyword evidence="10" id="KW-1185">Reference proteome</keyword>
<proteinExistence type="predicted"/>
<organism evidence="9 10">
    <name type="scientific">Camellia sinensis</name>
    <name type="common">Tea plant</name>
    <name type="synonym">Thea sinensis</name>
    <dbReference type="NCBI Taxonomy" id="4442"/>
    <lineage>
        <taxon>Eukaryota</taxon>
        <taxon>Viridiplantae</taxon>
        <taxon>Streptophyta</taxon>
        <taxon>Embryophyta</taxon>
        <taxon>Tracheophyta</taxon>
        <taxon>Spermatophyta</taxon>
        <taxon>Magnoliopsida</taxon>
        <taxon>eudicotyledons</taxon>
        <taxon>Gunneridae</taxon>
        <taxon>Pentapetalae</taxon>
        <taxon>asterids</taxon>
        <taxon>Ericales</taxon>
        <taxon>Theaceae</taxon>
        <taxon>Camellia</taxon>
    </lineage>
</organism>
<dbReference type="SUPFAM" id="SSF55874">
    <property type="entry name" value="ATPase domain of HSP90 chaperone/DNA topoisomerase II/histidine kinase"/>
    <property type="match status" value="1"/>
</dbReference>
<dbReference type="InterPro" id="IPR005467">
    <property type="entry name" value="His_kinase_dom"/>
</dbReference>
<dbReference type="SMART" id="SM00448">
    <property type="entry name" value="REC"/>
    <property type="match status" value="1"/>
</dbReference>
<feature type="compositionally biased region" description="Basic and acidic residues" evidence="5">
    <location>
        <begin position="942"/>
        <end position="959"/>
    </location>
</feature>
<dbReference type="SUPFAM" id="SSF47384">
    <property type="entry name" value="Homodimeric domain of signal transducing histidine kinase"/>
    <property type="match status" value="1"/>
</dbReference>
<keyword evidence="3 4" id="KW-0597">Phosphoprotein</keyword>
<evidence type="ECO:0000256" key="6">
    <source>
        <dbReference type="SAM" id="Phobius"/>
    </source>
</evidence>